<reference evidence="1 2" key="1">
    <citation type="submission" date="2016-05" db="EMBL/GenBank/DDBJ databases">
        <title>Genome sequencing reveals origins of a unique bacterial endosymbiosis in the earliest lineages of terrestrial Fungi.</title>
        <authorList>
            <consortium name="DOE Joint Genome Institute"/>
            <person name="Uehling J."/>
            <person name="Gryganskyi A."/>
            <person name="Hameed K."/>
            <person name="Tschaplinski T."/>
            <person name="Misztal P."/>
            <person name="Wu S."/>
            <person name="Desiro A."/>
            <person name="Vande Pol N."/>
            <person name="Du Z.-Y."/>
            <person name="Zienkiewicz A."/>
            <person name="Zienkiewicz K."/>
            <person name="Morin E."/>
            <person name="Tisserant E."/>
            <person name="Splivallo R."/>
            <person name="Hainaut M."/>
            <person name="Henrissat B."/>
            <person name="Ohm R."/>
            <person name="Kuo A."/>
            <person name="Yan J."/>
            <person name="Lipzen A."/>
            <person name="Nolan M."/>
            <person name="Labutti K."/>
            <person name="Barry K."/>
            <person name="Goldstein A."/>
            <person name="Labbe J."/>
            <person name="Schadt C."/>
            <person name="Tuskan G."/>
            <person name="Grigoriev I."/>
            <person name="Martin F."/>
            <person name="Vilgalys R."/>
            <person name="Bonito G."/>
        </authorList>
    </citation>
    <scope>NUCLEOTIDE SEQUENCE [LARGE SCALE GENOMIC DNA]</scope>
    <source>
        <strain evidence="1 2">AG-77</strain>
    </source>
</reference>
<dbReference type="InterPro" id="IPR032675">
    <property type="entry name" value="LRR_dom_sf"/>
</dbReference>
<proteinExistence type="predicted"/>
<name>A0A197K4S4_9FUNG</name>
<organism evidence="1 2">
    <name type="scientific">Linnemannia elongata AG-77</name>
    <dbReference type="NCBI Taxonomy" id="1314771"/>
    <lineage>
        <taxon>Eukaryota</taxon>
        <taxon>Fungi</taxon>
        <taxon>Fungi incertae sedis</taxon>
        <taxon>Mucoromycota</taxon>
        <taxon>Mortierellomycotina</taxon>
        <taxon>Mortierellomycetes</taxon>
        <taxon>Mortierellales</taxon>
        <taxon>Mortierellaceae</taxon>
        <taxon>Linnemannia</taxon>
    </lineage>
</organism>
<evidence type="ECO:0000313" key="2">
    <source>
        <dbReference type="Proteomes" id="UP000078512"/>
    </source>
</evidence>
<dbReference type="OrthoDB" id="2382790at2759"/>
<protein>
    <recommendedName>
        <fullName evidence="3">RNI-like protein</fullName>
    </recommendedName>
</protein>
<dbReference type="AlphaFoldDB" id="A0A197K4S4"/>
<evidence type="ECO:0000313" key="1">
    <source>
        <dbReference type="EMBL" id="OAQ31691.1"/>
    </source>
</evidence>
<dbReference type="EMBL" id="KV442028">
    <property type="protein sequence ID" value="OAQ31691.1"/>
    <property type="molecule type" value="Genomic_DNA"/>
</dbReference>
<keyword evidence="2" id="KW-1185">Reference proteome</keyword>
<gene>
    <name evidence="1" type="ORF">K457DRAFT_123958</name>
</gene>
<evidence type="ECO:0008006" key="3">
    <source>
        <dbReference type="Google" id="ProtNLM"/>
    </source>
</evidence>
<dbReference type="Proteomes" id="UP000078512">
    <property type="component" value="Unassembled WGS sequence"/>
</dbReference>
<sequence length="676" mass="75357">MRSSCTQPTARHLDASTGEKFFSWETFFPRLQNVRRDNIMVIFMRDNHGQRPSVLVNVFYQVQSCKGQALPWGNSQRHCLWQQHNHSCGRQYVRLQPPGYASTLLVSTASTAVTVHTPRAPQLWEIDASMHQMEDLPLRDQVIPSPKDIEPVRVSREGRNGTEYLRTNCGDTAAGIDEAIKYFRPGRKSSREAFKRRAAAGGLWPMATEDHRDVRLFLKDVKESETIYPDTVGALAIYDTNALMKVKRAIAGGFDYGDGLLKISTFSGSSIGATLTGLLRAFSSTTLMTKRDLLLDQELTCRVVKQLKDSIFGKKRLRRLKFNLANHGGPTSDILNHGKRGDALAEILTSGTLQGASFPQVDRFFTRSSTFAALNRIHLSEIHLEANFEPKAHSQKLKNLLHRCSKLEVLGLWCSYAHSGDTVDLVKGVFQGQDTLGFFHLSSPHFKVGAPPPSRIKFAANSSRSSEMRVLHWFGSLIHTLALNDTTTDEEIVILRDCIQQHGIKLGSVDIVISPSTSRLTNIDILQSVILTINDPAGANRTSKRAVACSVAFKSSEILTDRWAHFVGAAFPCLIHLELEMSDGSAPYLYGIGQELSDPKTYNLRGTERVLGSPKAQELIKIVSQSPLLTSLSLRYMHLDSKDWETVLKALGYRRPKFLNLSFTNFSDAPATIMLD</sequence>
<dbReference type="SUPFAM" id="SSF52047">
    <property type="entry name" value="RNI-like"/>
    <property type="match status" value="1"/>
</dbReference>
<dbReference type="Gene3D" id="3.80.10.10">
    <property type="entry name" value="Ribonuclease Inhibitor"/>
    <property type="match status" value="1"/>
</dbReference>
<accession>A0A197K4S4</accession>